<keyword evidence="2" id="KW-1185">Reference proteome</keyword>
<name>A0A8I0T337_9GAMM</name>
<evidence type="ECO:0000313" key="2">
    <source>
        <dbReference type="Proteomes" id="UP000660708"/>
    </source>
</evidence>
<dbReference type="AlphaFoldDB" id="A0A8I0T337"/>
<dbReference type="Proteomes" id="UP000660708">
    <property type="component" value="Unassembled WGS sequence"/>
</dbReference>
<gene>
    <name evidence="1" type="ORF">PPEP_a0418</name>
</gene>
<accession>A0A8I0T337</accession>
<sequence>MPDSIPEFSLQSQHQNTLIFIHYTVTAMDITTLTRTGLKL</sequence>
<organism evidence="1 2">
    <name type="scientific">Pseudoalteromonas peptidolytica F12-50-A1</name>
    <dbReference type="NCBI Taxonomy" id="1315280"/>
    <lineage>
        <taxon>Bacteria</taxon>
        <taxon>Pseudomonadati</taxon>
        <taxon>Pseudomonadota</taxon>
        <taxon>Gammaproteobacteria</taxon>
        <taxon>Alteromonadales</taxon>
        <taxon>Pseudoalteromonadaceae</taxon>
        <taxon>Pseudoalteromonas</taxon>
    </lineage>
</organism>
<dbReference type="EMBL" id="AQHF01000020">
    <property type="protein sequence ID" value="MBE0345525.1"/>
    <property type="molecule type" value="Genomic_DNA"/>
</dbReference>
<reference evidence="1 2" key="1">
    <citation type="submission" date="2015-06" db="EMBL/GenBank/DDBJ databases">
        <title>Genome sequence of Pseudoalteromonas peptidolytica.</title>
        <authorList>
            <person name="Xie B.-B."/>
            <person name="Rong J.-C."/>
            <person name="Qin Q.-L."/>
            <person name="Zhang Y.-Z."/>
        </authorList>
    </citation>
    <scope>NUCLEOTIDE SEQUENCE [LARGE SCALE GENOMIC DNA]</scope>
    <source>
        <strain evidence="1 2">F12-50-A1</strain>
    </source>
</reference>
<evidence type="ECO:0000313" key="1">
    <source>
        <dbReference type="EMBL" id="MBE0345525.1"/>
    </source>
</evidence>
<comment type="caution">
    <text evidence="1">The sequence shown here is derived from an EMBL/GenBank/DDBJ whole genome shotgun (WGS) entry which is preliminary data.</text>
</comment>
<proteinExistence type="predicted"/>
<protein>
    <submittedName>
        <fullName evidence="1">Uncharacterized protein</fullName>
    </submittedName>
</protein>